<evidence type="ECO:0000313" key="2">
    <source>
        <dbReference type="EMBL" id="KAA0192519.1"/>
    </source>
</evidence>
<organism evidence="2">
    <name type="scientific">Hyalella azteca</name>
    <name type="common">Amphipod</name>
    <dbReference type="NCBI Taxonomy" id="294128"/>
    <lineage>
        <taxon>Eukaryota</taxon>
        <taxon>Metazoa</taxon>
        <taxon>Ecdysozoa</taxon>
        <taxon>Arthropoda</taxon>
        <taxon>Crustacea</taxon>
        <taxon>Multicrustacea</taxon>
        <taxon>Malacostraca</taxon>
        <taxon>Eumalacostraca</taxon>
        <taxon>Peracarida</taxon>
        <taxon>Amphipoda</taxon>
        <taxon>Senticaudata</taxon>
        <taxon>Talitrida</taxon>
        <taxon>Talitroidea</taxon>
        <taxon>Hyalellidae</taxon>
        <taxon>Hyalella</taxon>
    </lineage>
</organism>
<feature type="signal peptide" evidence="1">
    <location>
        <begin position="1"/>
        <end position="18"/>
    </location>
</feature>
<sequence length="89" mass="10267">MLHLRFGVFLLGFDLNKAFLQIALFEADDALSARKIELNADAVIKRQILQSIVAQYDPMNYQSPCLNRVRLFKHALQCDKLLSWDTVRS</sequence>
<dbReference type="EMBL" id="JQDR03011594">
    <property type="protein sequence ID" value="KAA0192519.1"/>
    <property type="molecule type" value="Genomic_DNA"/>
</dbReference>
<gene>
    <name evidence="2" type="ORF">HAZT_HAZT003919</name>
</gene>
<reference evidence="2" key="2">
    <citation type="journal article" date="2018" name="Environ. Sci. Technol.">
        <title>The Toxicogenome of Hyalella azteca: A Model for Sediment Ecotoxicology and Evolutionary Toxicology.</title>
        <authorList>
            <person name="Poynton H.C."/>
            <person name="Hasenbein S."/>
            <person name="Benoit J.B."/>
            <person name="Sepulveda M.S."/>
            <person name="Poelchau M.F."/>
            <person name="Hughes D.S.T."/>
            <person name="Murali S.C."/>
            <person name="Chen S."/>
            <person name="Glastad K.M."/>
            <person name="Goodisman M.A.D."/>
            <person name="Werren J.H."/>
            <person name="Vineis J.H."/>
            <person name="Bowen J.L."/>
            <person name="Friedrich M."/>
            <person name="Jones J."/>
            <person name="Robertson H.M."/>
            <person name="Feyereisen R."/>
            <person name="Mechler-Hickson A."/>
            <person name="Mathers N."/>
            <person name="Lee C.E."/>
            <person name="Colbourne J.K."/>
            <person name="Biales A."/>
            <person name="Johnston J.S."/>
            <person name="Wellborn G.A."/>
            <person name="Rosendale A.J."/>
            <person name="Cridge A.G."/>
            <person name="Munoz-Torres M.C."/>
            <person name="Bain P.A."/>
            <person name="Manny A.R."/>
            <person name="Major K.M."/>
            <person name="Lambert F.N."/>
            <person name="Vulpe C.D."/>
            <person name="Tuck P."/>
            <person name="Blalock B.J."/>
            <person name="Lin Y.Y."/>
            <person name="Smith M.E."/>
            <person name="Ochoa-Acuna H."/>
            <person name="Chen M.M."/>
            <person name="Childers C.P."/>
            <person name="Qu J."/>
            <person name="Dugan S."/>
            <person name="Lee S.L."/>
            <person name="Chao H."/>
            <person name="Dinh H."/>
            <person name="Han Y."/>
            <person name="Doddapaneni H."/>
            <person name="Worley K.C."/>
            <person name="Muzny D.M."/>
            <person name="Gibbs R.A."/>
            <person name="Richards S."/>
        </authorList>
    </citation>
    <scope>NUCLEOTIDE SEQUENCE</scope>
    <source>
        <strain evidence="2">HAZT.00-mixed</strain>
        <tissue evidence="2">Whole organism</tissue>
    </source>
</reference>
<evidence type="ECO:0000256" key="1">
    <source>
        <dbReference type="SAM" id="SignalP"/>
    </source>
</evidence>
<comment type="caution">
    <text evidence="2">The sequence shown here is derived from an EMBL/GenBank/DDBJ whole genome shotgun (WGS) entry which is preliminary data.</text>
</comment>
<feature type="chain" id="PRO_5025491166" evidence="1">
    <location>
        <begin position="19"/>
        <end position="89"/>
    </location>
</feature>
<dbReference type="Proteomes" id="UP000711488">
    <property type="component" value="Unassembled WGS sequence"/>
</dbReference>
<protein>
    <submittedName>
        <fullName evidence="2">Uncharacterized protein</fullName>
    </submittedName>
</protein>
<reference evidence="2" key="3">
    <citation type="submission" date="2019-06" db="EMBL/GenBank/DDBJ databases">
        <authorList>
            <person name="Poynton C."/>
            <person name="Hasenbein S."/>
            <person name="Benoit J.B."/>
            <person name="Sepulveda M.S."/>
            <person name="Poelchau M.F."/>
            <person name="Murali S.C."/>
            <person name="Chen S."/>
            <person name="Glastad K.M."/>
            <person name="Werren J.H."/>
            <person name="Vineis J.H."/>
            <person name="Bowen J.L."/>
            <person name="Friedrich M."/>
            <person name="Jones J."/>
            <person name="Robertson H.M."/>
            <person name="Feyereisen R."/>
            <person name="Mechler-Hickson A."/>
            <person name="Mathers N."/>
            <person name="Lee C.E."/>
            <person name="Colbourne J.K."/>
            <person name="Biales A."/>
            <person name="Johnston J.S."/>
            <person name="Wellborn G.A."/>
            <person name="Rosendale A.J."/>
            <person name="Cridge A.G."/>
            <person name="Munoz-Torres M.C."/>
            <person name="Bain P.A."/>
            <person name="Manny A.R."/>
            <person name="Major K.M."/>
            <person name="Lambert F.N."/>
            <person name="Vulpe C.D."/>
            <person name="Tuck P."/>
            <person name="Blalock B.J."/>
            <person name="Lin Y.-Y."/>
            <person name="Smith M.E."/>
            <person name="Ochoa-Acuna H."/>
            <person name="Chen M.-J.M."/>
            <person name="Childers C.P."/>
            <person name="Qu J."/>
            <person name="Dugan S."/>
            <person name="Lee S.L."/>
            <person name="Chao H."/>
            <person name="Dinh H."/>
            <person name="Han Y."/>
            <person name="Doddapaneni H."/>
            <person name="Worley K.C."/>
            <person name="Muzny D.M."/>
            <person name="Gibbs R.A."/>
            <person name="Richards S."/>
        </authorList>
    </citation>
    <scope>NUCLEOTIDE SEQUENCE</scope>
    <source>
        <strain evidence="2">HAZT.00-mixed</strain>
        <tissue evidence="2">Whole organism</tissue>
    </source>
</reference>
<keyword evidence="1" id="KW-0732">Signal</keyword>
<name>A0A6A0GY02_HYAAZ</name>
<proteinExistence type="predicted"/>
<reference evidence="2" key="1">
    <citation type="submission" date="2014-08" db="EMBL/GenBank/DDBJ databases">
        <authorList>
            <person name="Murali S."/>
            <person name="Richards S."/>
            <person name="Bandaranaike D."/>
            <person name="Bellair M."/>
            <person name="Blankenburg K."/>
            <person name="Chao H."/>
            <person name="Dinh H."/>
            <person name="Doddapaneni H."/>
            <person name="Dugan-Rocha S."/>
            <person name="Elkadiri S."/>
            <person name="Gnanaolivu R."/>
            <person name="Hughes D."/>
            <person name="Lee S."/>
            <person name="Li M."/>
            <person name="Ming W."/>
            <person name="Munidasa M."/>
            <person name="Muniz J."/>
            <person name="Nguyen L."/>
            <person name="Osuji N."/>
            <person name="Pu L.-L."/>
            <person name="Puazo M."/>
            <person name="Skinner E."/>
            <person name="Qu C."/>
            <person name="Quiroz J."/>
            <person name="Raj R."/>
            <person name="Weissenberger G."/>
            <person name="Xin Y."/>
            <person name="Zou X."/>
            <person name="Han Y."/>
            <person name="Worley K."/>
            <person name="Muzny D."/>
            <person name="Gibbs R."/>
        </authorList>
    </citation>
    <scope>NUCLEOTIDE SEQUENCE</scope>
    <source>
        <strain evidence="2">HAZT.00-mixed</strain>
        <tissue evidence="2">Whole organism</tissue>
    </source>
</reference>
<accession>A0A6A0GY02</accession>
<dbReference type="AlphaFoldDB" id="A0A6A0GY02"/>